<comment type="cofactor">
    <cofactor evidence="1">
        <name>Mg(2+)</name>
        <dbReference type="ChEBI" id="CHEBI:18420"/>
    </cofactor>
</comment>
<dbReference type="InterPro" id="IPR036726">
    <property type="entry name" value="GTP1_OBG_dom_sf"/>
</dbReference>
<dbReference type="SUPFAM" id="SSF52540">
    <property type="entry name" value="P-loop containing nucleoside triphosphate hydrolases"/>
    <property type="match status" value="1"/>
</dbReference>
<dbReference type="PRINTS" id="PR00326">
    <property type="entry name" value="GTP1OBG"/>
</dbReference>
<dbReference type="InterPro" id="IPR045086">
    <property type="entry name" value="OBG_GTPase"/>
</dbReference>
<dbReference type="NCBIfam" id="TIGR02729">
    <property type="entry name" value="Obg_CgtA"/>
    <property type="match status" value="1"/>
</dbReference>
<dbReference type="NCBIfam" id="NF008956">
    <property type="entry name" value="PRK12299.1"/>
    <property type="match status" value="1"/>
</dbReference>
<feature type="compositionally biased region" description="Basic and acidic residues" evidence="9">
    <location>
        <begin position="429"/>
        <end position="451"/>
    </location>
</feature>
<evidence type="ECO:0000256" key="5">
    <source>
        <dbReference type="ARBA" id="ARBA00022741"/>
    </source>
</evidence>
<keyword evidence="6" id="KW-0378">Hydrolase</keyword>
<dbReference type="NCBIfam" id="NF008954">
    <property type="entry name" value="PRK12296.1"/>
    <property type="match status" value="1"/>
</dbReference>
<evidence type="ECO:0000256" key="9">
    <source>
        <dbReference type="SAM" id="MobiDB-lite"/>
    </source>
</evidence>
<evidence type="ECO:0000259" key="11">
    <source>
        <dbReference type="PROSITE" id="PS51881"/>
    </source>
</evidence>
<name>A0A6J6W2P8_9ZZZZ</name>
<dbReference type="Pfam" id="PF01926">
    <property type="entry name" value="MMR_HSR1"/>
    <property type="match status" value="1"/>
</dbReference>
<dbReference type="InterPro" id="IPR014100">
    <property type="entry name" value="GTP-bd_Obg/CgtA"/>
</dbReference>
<keyword evidence="7" id="KW-0460">Magnesium</keyword>
<dbReference type="PROSITE" id="PS51710">
    <property type="entry name" value="G_OBG"/>
    <property type="match status" value="1"/>
</dbReference>
<dbReference type="Pfam" id="PF09269">
    <property type="entry name" value="DUF1967"/>
    <property type="match status" value="1"/>
</dbReference>
<dbReference type="InterPro" id="IPR006073">
    <property type="entry name" value="GTP-bd"/>
</dbReference>
<feature type="domain" description="OCT" evidence="11">
    <location>
        <begin position="343"/>
        <end position="421"/>
    </location>
</feature>
<keyword evidence="3" id="KW-0963">Cytoplasm</keyword>
<dbReference type="Gene3D" id="3.30.300.350">
    <property type="entry name" value="GTP-binding protein OBG, C-terminal domain"/>
    <property type="match status" value="1"/>
</dbReference>
<evidence type="ECO:0000256" key="7">
    <source>
        <dbReference type="ARBA" id="ARBA00022842"/>
    </source>
</evidence>
<dbReference type="InterPro" id="IPR036346">
    <property type="entry name" value="GTP-bd_prot_GTP1/OBG_C_sf"/>
</dbReference>
<organism evidence="13">
    <name type="scientific">freshwater metagenome</name>
    <dbReference type="NCBI Taxonomy" id="449393"/>
    <lineage>
        <taxon>unclassified sequences</taxon>
        <taxon>metagenomes</taxon>
        <taxon>ecological metagenomes</taxon>
    </lineage>
</organism>
<dbReference type="HAMAP" id="MF_01454">
    <property type="entry name" value="GTPase_Obg"/>
    <property type="match status" value="1"/>
</dbReference>
<dbReference type="EMBL" id="CAFAAB010000020">
    <property type="protein sequence ID" value="CAB4777665.1"/>
    <property type="molecule type" value="Genomic_DNA"/>
</dbReference>
<evidence type="ECO:0000256" key="3">
    <source>
        <dbReference type="ARBA" id="ARBA00022490"/>
    </source>
</evidence>
<evidence type="ECO:0000259" key="10">
    <source>
        <dbReference type="PROSITE" id="PS51710"/>
    </source>
</evidence>
<dbReference type="InterPro" id="IPR015349">
    <property type="entry name" value="OCT_dom"/>
</dbReference>
<evidence type="ECO:0000256" key="4">
    <source>
        <dbReference type="ARBA" id="ARBA00022723"/>
    </source>
</evidence>
<evidence type="ECO:0000256" key="1">
    <source>
        <dbReference type="ARBA" id="ARBA00001946"/>
    </source>
</evidence>
<dbReference type="SUPFAM" id="SSF82051">
    <property type="entry name" value="Obg GTP-binding protein N-terminal domain"/>
    <property type="match status" value="1"/>
</dbReference>
<feature type="region of interest" description="Disordered" evidence="9">
    <location>
        <begin position="63"/>
        <end position="83"/>
    </location>
</feature>
<reference evidence="13" key="1">
    <citation type="submission" date="2020-05" db="EMBL/GenBank/DDBJ databases">
        <authorList>
            <person name="Chiriac C."/>
            <person name="Salcher M."/>
            <person name="Ghai R."/>
            <person name="Kavagutti S V."/>
        </authorList>
    </citation>
    <scope>NUCLEOTIDE SEQUENCE</scope>
</reference>
<accession>A0A6J6W2P8</accession>
<dbReference type="SUPFAM" id="SSF102741">
    <property type="entry name" value="Obg GTP-binding protein C-terminal domain"/>
    <property type="match status" value="1"/>
</dbReference>
<evidence type="ECO:0000313" key="13">
    <source>
        <dbReference type="EMBL" id="CAB4777665.1"/>
    </source>
</evidence>
<dbReference type="PROSITE" id="PS51883">
    <property type="entry name" value="OBG"/>
    <property type="match status" value="1"/>
</dbReference>
<dbReference type="GO" id="GO:0003924">
    <property type="term" value="F:GTPase activity"/>
    <property type="evidence" value="ECO:0007669"/>
    <property type="project" value="InterPro"/>
</dbReference>
<sequence length="457" mass="49848">MSAFVDAAQLHAKAGDGGAGCVSFRREAHVSKGGPDGGDGGRGGDVWLVADHNQASLLGFRDHPFHRATDGENGTSKRQHGAGGKDVIVKVPIGTVITTMDGEVIVDLAGPGDTWRAAEGGMGGQGNNRFLSNQRRAPAFAEQGEYGEERWYNLELKLRADVALIGFPNVGKTTLITQISKARPKIADYPFTTLVPNLGVVRYGTRPDRADGGTEFVVADIPGLIEGAAEGRGLGHDFLKHVEYARVLCVMLDMAPDVVISPDEQLRVLLRELGDYQPDMLDRPRIIVGSRADLGPDTELPDGVVPLSSVTREGIPALVSKMAQLVDSVRRDEKQRASHEVVVHRPVVETVRVERIRPNEWEVVGRPALRAVRFQDLTNDEALAEVVRRLKDLGVDRLLNRAGAVDGDQVTVGQLSFEWFRDAATSGLDRGDHHRATRRERLARQGKLNEHDDFDDE</sequence>
<dbReference type="AlphaFoldDB" id="A0A6J6W2P8"/>
<evidence type="ECO:0000259" key="12">
    <source>
        <dbReference type="PROSITE" id="PS51883"/>
    </source>
</evidence>
<dbReference type="InterPro" id="IPR031167">
    <property type="entry name" value="G_OBG"/>
</dbReference>
<dbReference type="InterPro" id="IPR006074">
    <property type="entry name" value="GTP1-OBG_CS"/>
</dbReference>
<dbReference type="GO" id="GO:0005525">
    <property type="term" value="F:GTP binding"/>
    <property type="evidence" value="ECO:0007669"/>
    <property type="project" value="UniProtKB-KW"/>
</dbReference>
<dbReference type="PROSITE" id="PS00905">
    <property type="entry name" value="GTP1_OBG"/>
    <property type="match status" value="1"/>
</dbReference>
<keyword evidence="4" id="KW-0479">Metal-binding</keyword>
<evidence type="ECO:0000256" key="6">
    <source>
        <dbReference type="ARBA" id="ARBA00022801"/>
    </source>
</evidence>
<dbReference type="NCBIfam" id="TIGR03595">
    <property type="entry name" value="Obg_CgtA_exten"/>
    <property type="match status" value="1"/>
</dbReference>
<proteinExistence type="inferred from homology"/>
<keyword evidence="8" id="KW-0342">GTP-binding</keyword>
<feature type="domain" description="Obg" evidence="12">
    <location>
        <begin position="2"/>
        <end position="159"/>
    </location>
</feature>
<protein>
    <submittedName>
        <fullName evidence="13">Unannotated protein</fullName>
    </submittedName>
</protein>
<feature type="region of interest" description="Disordered" evidence="9">
    <location>
        <begin position="428"/>
        <end position="457"/>
    </location>
</feature>
<dbReference type="Pfam" id="PF01018">
    <property type="entry name" value="GTP1_OBG"/>
    <property type="match status" value="1"/>
</dbReference>
<dbReference type="Gene3D" id="3.40.50.300">
    <property type="entry name" value="P-loop containing nucleotide triphosphate hydrolases"/>
    <property type="match status" value="1"/>
</dbReference>
<dbReference type="InterPro" id="IPR006169">
    <property type="entry name" value="GTP1_OBG_dom"/>
</dbReference>
<dbReference type="InterPro" id="IPR027417">
    <property type="entry name" value="P-loop_NTPase"/>
</dbReference>
<dbReference type="PANTHER" id="PTHR11702">
    <property type="entry name" value="DEVELOPMENTALLY REGULATED GTP-BINDING PROTEIN-RELATED"/>
    <property type="match status" value="1"/>
</dbReference>
<dbReference type="PROSITE" id="PS51881">
    <property type="entry name" value="OCT"/>
    <property type="match status" value="1"/>
</dbReference>
<comment type="similarity">
    <text evidence="2">Belongs to the TRAFAC class OBG-HflX-like GTPase superfamily. OBG GTPase family.</text>
</comment>
<dbReference type="FunFam" id="2.70.210.12:FF:000001">
    <property type="entry name" value="GTPase Obg"/>
    <property type="match status" value="1"/>
</dbReference>
<evidence type="ECO:0000256" key="2">
    <source>
        <dbReference type="ARBA" id="ARBA00007699"/>
    </source>
</evidence>
<dbReference type="CDD" id="cd01898">
    <property type="entry name" value="Obg"/>
    <property type="match status" value="1"/>
</dbReference>
<dbReference type="NCBIfam" id="NF008955">
    <property type="entry name" value="PRK12297.1"/>
    <property type="match status" value="1"/>
</dbReference>
<gene>
    <name evidence="13" type="ORF">UFOPK2958_00302</name>
</gene>
<dbReference type="PANTHER" id="PTHR11702:SF31">
    <property type="entry name" value="MITOCHONDRIAL RIBOSOME-ASSOCIATED GTPASE 2"/>
    <property type="match status" value="1"/>
</dbReference>
<feature type="domain" description="OBG-type G" evidence="10">
    <location>
        <begin position="160"/>
        <end position="327"/>
    </location>
</feature>
<dbReference type="Gene3D" id="2.70.210.12">
    <property type="entry name" value="GTP1/OBG domain"/>
    <property type="match status" value="1"/>
</dbReference>
<dbReference type="GO" id="GO:0000287">
    <property type="term" value="F:magnesium ion binding"/>
    <property type="evidence" value="ECO:0007669"/>
    <property type="project" value="InterPro"/>
</dbReference>
<keyword evidence="5" id="KW-0547">Nucleotide-binding</keyword>
<evidence type="ECO:0000256" key="8">
    <source>
        <dbReference type="ARBA" id="ARBA00023134"/>
    </source>
</evidence>